<reference evidence="2 3" key="1">
    <citation type="submission" date="2014-01" db="EMBL/GenBank/DDBJ databases">
        <title>Roseivivax halodurans JCM 10272 Genome Sequencing.</title>
        <authorList>
            <person name="Lai Q."/>
            <person name="Li G."/>
            <person name="Shao Z."/>
        </authorList>
    </citation>
    <scope>NUCLEOTIDE SEQUENCE [LARGE SCALE GENOMIC DNA]</scope>
    <source>
        <strain evidence="2 3">JCM 10272</strain>
    </source>
</reference>
<keyword evidence="1" id="KW-1133">Transmembrane helix</keyword>
<name>X7EDK7_9RHOB</name>
<dbReference type="EMBL" id="JALZ01000033">
    <property type="protein sequence ID" value="ETX13213.1"/>
    <property type="molecule type" value="Genomic_DNA"/>
</dbReference>
<accession>X7EDK7</accession>
<keyword evidence="3" id="KW-1185">Reference proteome</keyword>
<organism evidence="2 3">
    <name type="scientific">Roseivivax halodurans JCM 10272</name>
    <dbReference type="NCBI Taxonomy" id="1449350"/>
    <lineage>
        <taxon>Bacteria</taxon>
        <taxon>Pseudomonadati</taxon>
        <taxon>Pseudomonadota</taxon>
        <taxon>Alphaproteobacteria</taxon>
        <taxon>Rhodobacterales</taxon>
        <taxon>Roseobacteraceae</taxon>
        <taxon>Roseivivax</taxon>
    </lineage>
</organism>
<dbReference type="RefSeq" id="WP_037265674.1">
    <property type="nucleotide sequence ID" value="NZ_JALZ01000033.1"/>
</dbReference>
<dbReference type="AlphaFoldDB" id="X7EDK7"/>
<protein>
    <submittedName>
        <fullName evidence="2">Uncharacterized protein</fullName>
    </submittedName>
</protein>
<feature type="transmembrane region" description="Helical" evidence="1">
    <location>
        <begin position="6"/>
        <end position="29"/>
    </location>
</feature>
<dbReference type="Proteomes" id="UP000022447">
    <property type="component" value="Unassembled WGS sequence"/>
</dbReference>
<evidence type="ECO:0000313" key="3">
    <source>
        <dbReference type="Proteomes" id="UP000022447"/>
    </source>
</evidence>
<feature type="transmembrane region" description="Helical" evidence="1">
    <location>
        <begin position="41"/>
        <end position="63"/>
    </location>
</feature>
<gene>
    <name evidence="2" type="ORF">OCH239_12890</name>
</gene>
<keyword evidence="1" id="KW-0812">Transmembrane</keyword>
<sequence length="120" mass="12965">MSAAAAILALVRTWLWIGAGVAALFLTIGIGRIDANARNAFVFRTLLVPGILLIWPLVLWRWWCIERGSPWIARYRPPSAHGAAAVAMAILVLAALGLSLGARQDWPAGFEPRRLADAAP</sequence>
<dbReference type="OrthoDB" id="7857180at2"/>
<feature type="transmembrane region" description="Helical" evidence="1">
    <location>
        <begin position="83"/>
        <end position="102"/>
    </location>
</feature>
<evidence type="ECO:0000256" key="1">
    <source>
        <dbReference type="SAM" id="Phobius"/>
    </source>
</evidence>
<proteinExistence type="predicted"/>
<dbReference type="eggNOG" id="ENOG5033JX8">
    <property type="taxonomic scope" value="Bacteria"/>
</dbReference>
<evidence type="ECO:0000313" key="2">
    <source>
        <dbReference type="EMBL" id="ETX13213.1"/>
    </source>
</evidence>
<comment type="caution">
    <text evidence="2">The sequence shown here is derived from an EMBL/GenBank/DDBJ whole genome shotgun (WGS) entry which is preliminary data.</text>
</comment>
<dbReference type="STRING" id="1449350.OCH239_12890"/>
<keyword evidence="1" id="KW-0472">Membrane</keyword>